<comment type="subcellular location">
    <subcellularLocation>
        <location evidence="3">Endoplasmic reticulum lumen</location>
    </subcellularLocation>
</comment>
<dbReference type="EMBL" id="KQ947418">
    <property type="protein sequence ID" value="KUJ15561.1"/>
    <property type="molecule type" value="Genomic_DNA"/>
</dbReference>
<evidence type="ECO:0000256" key="8">
    <source>
        <dbReference type="ARBA" id="ARBA00023284"/>
    </source>
</evidence>
<dbReference type="PRINTS" id="PR00421">
    <property type="entry name" value="THIOREDOXIN"/>
</dbReference>
<evidence type="ECO:0000256" key="4">
    <source>
        <dbReference type="ARBA" id="ARBA00006347"/>
    </source>
</evidence>
<evidence type="ECO:0000256" key="3">
    <source>
        <dbReference type="ARBA" id="ARBA00004319"/>
    </source>
</evidence>
<protein>
    <recommendedName>
        <fullName evidence="9">Protein disulfide-isomerase</fullName>
        <ecNumber evidence="5">5.3.4.1</ecNumber>
    </recommendedName>
</protein>
<dbReference type="InterPro" id="IPR013766">
    <property type="entry name" value="Thioredoxin_domain"/>
</dbReference>
<dbReference type="CDD" id="cd02995">
    <property type="entry name" value="PDI_a_PDI_a'_C"/>
    <property type="match status" value="1"/>
</dbReference>
<dbReference type="PROSITE" id="PS51352">
    <property type="entry name" value="THIOREDOXIN_2"/>
    <property type="match status" value="1"/>
</dbReference>
<keyword evidence="7" id="KW-0413">Isomerase</keyword>
<dbReference type="RefSeq" id="XP_018069916.1">
    <property type="nucleotide sequence ID" value="XM_018221217.1"/>
</dbReference>
<dbReference type="KEGG" id="psco:LY89DRAFT_750954"/>
<gene>
    <name evidence="11" type="ORF">LY89DRAFT_750954</name>
</gene>
<dbReference type="EC" id="5.3.4.1" evidence="5"/>
<dbReference type="GeneID" id="28830943"/>
<evidence type="ECO:0000256" key="2">
    <source>
        <dbReference type="ARBA" id="ARBA00002692"/>
    </source>
</evidence>
<dbReference type="Gene3D" id="3.40.30.10">
    <property type="entry name" value="Glutaredoxin"/>
    <property type="match status" value="4"/>
</dbReference>
<evidence type="ECO:0000313" key="11">
    <source>
        <dbReference type="EMBL" id="KUJ15561.1"/>
    </source>
</evidence>
<keyword evidence="8" id="KW-0676">Redox-active center</keyword>
<dbReference type="Pfam" id="PF00085">
    <property type="entry name" value="Thioredoxin"/>
    <property type="match status" value="1"/>
</dbReference>
<dbReference type="CDD" id="cd02981">
    <property type="entry name" value="PDI_b_family"/>
    <property type="match status" value="1"/>
</dbReference>
<comment type="catalytic activity">
    <reaction evidence="1">
        <text>Catalyzes the rearrangement of -S-S- bonds in proteins.</text>
        <dbReference type="EC" id="5.3.4.1"/>
    </reaction>
</comment>
<dbReference type="Pfam" id="PF13848">
    <property type="entry name" value="Thioredoxin_6"/>
    <property type="match status" value="1"/>
</dbReference>
<evidence type="ECO:0000259" key="10">
    <source>
        <dbReference type="PROSITE" id="PS51352"/>
    </source>
</evidence>
<dbReference type="GO" id="GO:0005788">
    <property type="term" value="C:endoplasmic reticulum lumen"/>
    <property type="evidence" value="ECO:0007669"/>
    <property type="project" value="UniProtKB-SubCell"/>
</dbReference>
<name>A0A194X5V6_MOLSC</name>
<reference evidence="11 12" key="1">
    <citation type="submission" date="2015-10" db="EMBL/GenBank/DDBJ databases">
        <title>Full genome of DAOMC 229536 Phialocephala scopiformis, a fungal endophyte of spruce producing the potent anti-insectan compound rugulosin.</title>
        <authorList>
            <consortium name="DOE Joint Genome Institute"/>
            <person name="Walker A.K."/>
            <person name="Frasz S.L."/>
            <person name="Seifert K.A."/>
            <person name="Miller J.D."/>
            <person name="Mondo S.J."/>
            <person name="Labutti K."/>
            <person name="Lipzen A."/>
            <person name="Dockter R."/>
            <person name="Kennedy M."/>
            <person name="Grigoriev I.V."/>
            <person name="Spatafora J.W."/>
        </authorList>
    </citation>
    <scope>NUCLEOTIDE SEQUENCE [LARGE SCALE GENOMIC DNA]</scope>
    <source>
        <strain evidence="11 12">CBS 120377</strain>
    </source>
</reference>
<comment type="function">
    <text evidence="2">Participates in the folding of proteins containing disulfide bonds, may be involved in glycosylation, prolyl hydroxylation and triglyceride transfer.</text>
</comment>
<dbReference type="AlphaFoldDB" id="A0A194X5V6"/>
<dbReference type="GO" id="GO:0006457">
    <property type="term" value="P:protein folding"/>
    <property type="evidence" value="ECO:0007669"/>
    <property type="project" value="TreeGrafter"/>
</dbReference>
<comment type="similarity">
    <text evidence="4">Belongs to the protein disulfide isomerase family.</text>
</comment>
<accession>A0A194X5V6</accession>
<keyword evidence="6" id="KW-0256">Endoplasmic reticulum</keyword>
<evidence type="ECO:0000256" key="6">
    <source>
        <dbReference type="ARBA" id="ARBA00022824"/>
    </source>
</evidence>
<dbReference type="PROSITE" id="PS00194">
    <property type="entry name" value="THIOREDOXIN_1"/>
    <property type="match status" value="1"/>
</dbReference>
<sequence length="394" mass="44728">MVNCVESFALCKKFDIPSYPKILFFQGENCKIYAGALEEKGIVAYLKRQTFPIVSTISNQSELKDFQEVSDVAIVGHFLPGSEAFQSAFEDLATSFRDDYIFGKTEGDGFEHESGSATFITVYKKFDDPELVCNLTLNLEANKAILKSACRQLVAEFRPELKDDFCLLGLPLGYLFVDKKDDNIHLIEEVRTLAKKHRNKLQFGTADSSIFDEFADTLHLAKRWPSFAIWDPRTNGKFPLNEKNVPLHVALEPFVDNFVSVKLKPTVISAPIPDTQTSPVLEVVAYNYDDLVLNNEKDVFVEFYTPWCGPCKALLPAYEKLARMYADDEGVRNLITIAKIDTEANDVPEKDIRHFPTFKLFLAGEKDKPVTYSGNYTVEQWSKFIRENSMRIAD</sequence>
<dbReference type="CDD" id="cd02982">
    <property type="entry name" value="PDI_b'_family"/>
    <property type="match status" value="1"/>
</dbReference>
<dbReference type="PANTHER" id="PTHR18929:SF132">
    <property type="entry name" value="PROTEIN DISULFIDE-ISOMERASE A3"/>
    <property type="match status" value="1"/>
</dbReference>
<dbReference type="PANTHER" id="PTHR18929">
    <property type="entry name" value="PROTEIN DISULFIDE ISOMERASE"/>
    <property type="match status" value="1"/>
</dbReference>
<dbReference type="Proteomes" id="UP000070700">
    <property type="component" value="Unassembled WGS sequence"/>
</dbReference>
<organism evidence="11 12">
    <name type="scientific">Mollisia scopiformis</name>
    <name type="common">Conifer needle endophyte fungus</name>
    <name type="synonym">Phialocephala scopiformis</name>
    <dbReference type="NCBI Taxonomy" id="149040"/>
    <lineage>
        <taxon>Eukaryota</taxon>
        <taxon>Fungi</taxon>
        <taxon>Dikarya</taxon>
        <taxon>Ascomycota</taxon>
        <taxon>Pezizomycotina</taxon>
        <taxon>Leotiomycetes</taxon>
        <taxon>Helotiales</taxon>
        <taxon>Mollisiaceae</taxon>
        <taxon>Mollisia</taxon>
    </lineage>
</organism>
<dbReference type="InterPro" id="IPR017937">
    <property type="entry name" value="Thioredoxin_CS"/>
</dbReference>
<dbReference type="InterPro" id="IPR036249">
    <property type="entry name" value="Thioredoxin-like_sf"/>
</dbReference>
<dbReference type="OrthoDB" id="427280at2759"/>
<dbReference type="InParanoid" id="A0A194X5V6"/>
<evidence type="ECO:0000313" key="12">
    <source>
        <dbReference type="Proteomes" id="UP000070700"/>
    </source>
</evidence>
<dbReference type="STRING" id="149040.A0A194X5V6"/>
<proteinExistence type="inferred from homology"/>
<evidence type="ECO:0000256" key="9">
    <source>
        <dbReference type="ARBA" id="ARBA00039846"/>
    </source>
</evidence>
<dbReference type="GO" id="GO:0034976">
    <property type="term" value="P:response to endoplasmic reticulum stress"/>
    <property type="evidence" value="ECO:0007669"/>
    <property type="project" value="TreeGrafter"/>
</dbReference>
<evidence type="ECO:0000256" key="1">
    <source>
        <dbReference type="ARBA" id="ARBA00001182"/>
    </source>
</evidence>
<feature type="domain" description="Thioredoxin" evidence="10">
    <location>
        <begin position="261"/>
        <end position="390"/>
    </location>
</feature>
<dbReference type="CDD" id="cd02961">
    <property type="entry name" value="PDI_a_family"/>
    <property type="match status" value="1"/>
</dbReference>
<evidence type="ECO:0000256" key="7">
    <source>
        <dbReference type="ARBA" id="ARBA00023235"/>
    </source>
</evidence>
<dbReference type="GO" id="GO:0003756">
    <property type="term" value="F:protein disulfide isomerase activity"/>
    <property type="evidence" value="ECO:0007669"/>
    <property type="project" value="UniProtKB-EC"/>
</dbReference>
<evidence type="ECO:0000256" key="5">
    <source>
        <dbReference type="ARBA" id="ARBA00012723"/>
    </source>
</evidence>
<dbReference type="SUPFAM" id="SSF52833">
    <property type="entry name" value="Thioredoxin-like"/>
    <property type="match status" value="4"/>
</dbReference>
<keyword evidence="12" id="KW-1185">Reference proteome</keyword>